<protein>
    <recommendedName>
        <fullName evidence="5">Six-hairpin glycosidase</fullName>
    </recommendedName>
</protein>
<evidence type="ECO:0000259" key="3">
    <source>
        <dbReference type="Pfam" id="PF24067"/>
    </source>
</evidence>
<dbReference type="Pfam" id="PF24067">
    <property type="entry name" value="Beta-prop_BT_1020"/>
    <property type="match status" value="1"/>
</dbReference>
<evidence type="ECO:0000259" key="2">
    <source>
        <dbReference type="Pfam" id="PF22585"/>
    </source>
</evidence>
<evidence type="ECO:0008006" key="5">
    <source>
        <dbReference type="Google" id="ProtNLM"/>
    </source>
</evidence>
<sequence>MMRKQLLLLSLLIGTASVSLAQTGTAAEPVSYVGGDICNPRLHDGGLPYIIGVENTQVMRANRTHPDVADGFGWTYNHAPNITYWRGKFYLEYLSNPKDEHQPPGQTLLVTSVDGRHWGKPVVAFPPYQAPAGVTFPKPYYGYIMHQRMGFYTAPSGRLLLVAFYGHSYSPFKEGGIGRVVREIRSDGSLGPIYFLRYSSHAQWSEKNTTYPFYRRSHDKGFVAACDALLADRLKTLQWIDEDRGKDGFYSLKDSVNTVQATSYYHRKDGKTVALWKWSWAALSSDNGLSWSTPVRVPSLIMAGGKNWGQRTADGRYAMAYNPIETQPYRYPLVLTSSDDGIVFDDMGVVHGEVPPRRFFGENKDFGPCYVRGITEGEQNPADSCAWLTYSVNKEDIWVSRIQLPARTRWQGPVGDDFAQTAPGAPVRNWNIYRPEWADVSVDKAHRLCMVDSDRYDYARAIRVFESTRCVAISFDYMVQAENDEPFEVDVTDRHGERAVSFSFHRGEIKMGNTVVGHYQPQTWEHFAVIVSARGTGQYVIGGVPHANLHAVQAVERLSLRTGLWRNLPDRNTPNQDKCPPLEGCDEPVKAAKYLIKGVKIVSVPVC</sequence>
<organism evidence="4">
    <name type="scientific">Prevotella sp. GTC17253</name>
    <dbReference type="NCBI Taxonomy" id="3236793"/>
    <lineage>
        <taxon>Bacteria</taxon>
        <taxon>Pseudomonadati</taxon>
        <taxon>Bacteroidota</taxon>
        <taxon>Bacteroidia</taxon>
        <taxon>Bacteroidales</taxon>
        <taxon>Prevotellaceae</taxon>
        <taxon>Prevotella</taxon>
    </lineage>
</organism>
<dbReference type="EMBL" id="AP035785">
    <property type="protein sequence ID" value="BFO71476.1"/>
    <property type="molecule type" value="Genomic_DNA"/>
</dbReference>
<name>A0AB33IPE7_9BACT</name>
<gene>
    <name evidence="4" type="ORF">GTC17253_14420</name>
</gene>
<proteinExistence type="predicted"/>
<feature type="chain" id="PRO_5044214687" description="Six-hairpin glycosidase" evidence="1">
    <location>
        <begin position="22"/>
        <end position="607"/>
    </location>
</feature>
<dbReference type="AlphaFoldDB" id="A0AB33IPE7"/>
<feature type="domain" description="BT-1020-like structural beta-sandwich" evidence="2">
    <location>
        <begin position="430"/>
        <end position="575"/>
    </location>
</feature>
<keyword evidence="1" id="KW-0732">Signal</keyword>
<dbReference type="Pfam" id="PF22585">
    <property type="entry name" value="Sialidase-like_CBM"/>
    <property type="match status" value="1"/>
</dbReference>
<dbReference type="SUPFAM" id="SSF50939">
    <property type="entry name" value="Sialidases"/>
    <property type="match status" value="1"/>
</dbReference>
<dbReference type="InterPro" id="IPR056425">
    <property type="entry name" value="Beta-prop_BT_1020"/>
</dbReference>
<evidence type="ECO:0000256" key="1">
    <source>
        <dbReference type="SAM" id="SignalP"/>
    </source>
</evidence>
<evidence type="ECO:0000313" key="4">
    <source>
        <dbReference type="EMBL" id="BFO71476.1"/>
    </source>
</evidence>
<dbReference type="InterPro" id="IPR036278">
    <property type="entry name" value="Sialidase_sf"/>
</dbReference>
<accession>A0AB33IPE7</accession>
<dbReference type="InterPro" id="IPR054490">
    <property type="entry name" value="BT_1020-like_b-sandwich_1"/>
</dbReference>
<feature type="signal peptide" evidence="1">
    <location>
        <begin position="1"/>
        <end position="21"/>
    </location>
</feature>
<feature type="domain" description="BT-1020-like N-terminal beta-propeller" evidence="3">
    <location>
        <begin position="29"/>
        <end position="254"/>
    </location>
</feature>
<reference evidence="4" key="1">
    <citation type="submission" date="2024-07" db="EMBL/GenBank/DDBJ databases">
        <title>Complete genome sequence of Prevotella sp. YM-2024 GTC17253.</title>
        <authorList>
            <person name="Hayashi M."/>
            <person name="Muto Y."/>
            <person name="Tanaka K."/>
            <person name="Niwa H."/>
        </authorList>
    </citation>
    <scope>NUCLEOTIDE SEQUENCE</scope>
    <source>
        <strain evidence="4">GTC17253</strain>
    </source>
</reference>